<dbReference type="PANTHER" id="PTHR40065">
    <property type="entry name" value="RNA-BINDING PROTEIN YHBY"/>
    <property type="match status" value="1"/>
</dbReference>
<evidence type="ECO:0000256" key="2">
    <source>
        <dbReference type="PROSITE-ProRule" id="PRU00626"/>
    </source>
</evidence>
<evidence type="ECO:0000259" key="3">
    <source>
        <dbReference type="PROSITE" id="PS51295"/>
    </source>
</evidence>
<keyword evidence="7" id="KW-1185">Reference proteome</keyword>
<dbReference type="InterPro" id="IPR001890">
    <property type="entry name" value="RNA-binding_CRM"/>
</dbReference>
<dbReference type="SUPFAM" id="SSF75471">
    <property type="entry name" value="YhbY-like"/>
    <property type="match status" value="1"/>
</dbReference>
<evidence type="ECO:0000313" key="7">
    <source>
        <dbReference type="Proteomes" id="UP000480929"/>
    </source>
</evidence>
<dbReference type="InterPro" id="IPR017924">
    <property type="entry name" value="RNA-binding_YhbY"/>
</dbReference>
<name>A0A6N7S956_9FIRM</name>
<dbReference type="Pfam" id="PF01985">
    <property type="entry name" value="CRS1_YhbY"/>
    <property type="match status" value="1"/>
</dbReference>
<dbReference type="Proteomes" id="UP000480929">
    <property type="component" value="Unassembled WGS sequence"/>
</dbReference>
<evidence type="ECO:0000313" key="6">
    <source>
        <dbReference type="Proteomes" id="UP000433575"/>
    </source>
</evidence>
<dbReference type="SMART" id="SM01103">
    <property type="entry name" value="CRS1_YhbY"/>
    <property type="match status" value="1"/>
</dbReference>
<dbReference type="EMBL" id="WKPJ01000024">
    <property type="protein sequence ID" value="MSA90339.1"/>
    <property type="molecule type" value="Genomic_DNA"/>
</dbReference>
<dbReference type="Proteomes" id="UP000433575">
    <property type="component" value="Unassembled WGS sequence"/>
</dbReference>
<dbReference type="InterPro" id="IPR035920">
    <property type="entry name" value="YhbY-like_sf"/>
</dbReference>
<dbReference type="PROSITE" id="PS51295">
    <property type="entry name" value="CRM"/>
    <property type="match status" value="1"/>
</dbReference>
<gene>
    <name evidence="4" type="primary">yhbY</name>
    <name evidence="5" type="ORF">GKD88_13155</name>
    <name evidence="4" type="ORF">GKE08_13485</name>
</gene>
<evidence type="ECO:0000256" key="1">
    <source>
        <dbReference type="ARBA" id="ARBA00022884"/>
    </source>
</evidence>
<dbReference type="Gene3D" id="3.30.110.60">
    <property type="entry name" value="YhbY-like"/>
    <property type="match status" value="1"/>
</dbReference>
<accession>A0A6N7S956</accession>
<comment type="caution">
    <text evidence="4">The sequence shown here is derived from an EMBL/GenBank/DDBJ whole genome shotgun (WGS) entry which is preliminary data.</text>
</comment>
<dbReference type="NCBIfam" id="TIGR00253">
    <property type="entry name" value="RNA_bind_YhbY"/>
    <property type="match status" value="1"/>
</dbReference>
<dbReference type="AlphaFoldDB" id="A0A6N7S956"/>
<organism evidence="4 6">
    <name type="scientific">Holdemania massiliensis</name>
    <dbReference type="NCBI Taxonomy" id="1468449"/>
    <lineage>
        <taxon>Bacteria</taxon>
        <taxon>Bacillati</taxon>
        <taxon>Bacillota</taxon>
        <taxon>Erysipelotrichia</taxon>
        <taxon>Erysipelotrichales</taxon>
        <taxon>Erysipelotrichaceae</taxon>
        <taxon>Holdemania</taxon>
    </lineage>
</organism>
<evidence type="ECO:0000313" key="4">
    <source>
        <dbReference type="EMBL" id="MSA90339.1"/>
    </source>
</evidence>
<sequence>MLTNKQKSTLRSMANSLRPLFQVGKDGVSHNLINALSDSLEAHELVKLNILKTCSEDVRQVALDLSSGTHAEVVQIIGRTIVLYRESREHRRIELPR</sequence>
<reference evidence="6 7" key="1">
    <citation type="journal article" date="2019" name="Nat. Med.">
        <title>A library of human gut bacterial isolates paired with longitudinal multiomics data enables mechanistic microbiome research.</title>
        <authorList>
            <person name="Poyet M."/>
            <person name="Groussin M."/>
            <person name="Gibbons S.M."/>
            <person name="Avila-Pacheco J."/>
            <person name="Jiang X."/>
            <person name="Kearney S.M."/>
            <person name="Perrotta A.R."/>
            <person name="Berdy B."/>
            <person name="Zhao S."/>
            <person name="Lieberman T.D."/>
            <person name="Swanson P.K."/>
            <person name="Smith M."/>
            <person name="Roesemann S."/>
            <person name="Alexander J.E."/>
            <person name="Rich S.A."/>
            <person name="Livny J."/>
            <person name="Vlamakis H."/>
            <person name="Clish C."/>
            <person name="Bullock K."/>
            <person name="Deik A."/>
            <person name="Scott J."/>
            <person name="Pierce K.A."/>
            <person name="Xavier R.J."/>
            <person name="Alm E.J."/>
        </authorList>
    </citation>
    <scope>NUCLEOTIDE SEQUENCE [LARGE SCALE GENOMIC DNA]</scope>
    <source>
        <strain evidence="4 6">BIOML-A4</strain>
        <strain evidence="5 7">BIOML-A5</strain>
    </source>
</reference>
<feature type="domain" description="CRM" evidence="3">
    <location>
        <begin position="1"/>
        <end position="96"/>
    </location>
</feature>
<dbReference type="RefSeq" id="WP_154239559.1">
    <property type="nucleotide sequence ID" value="NZ_CALJPI010000295.1"/>
</dbReference>
<dbReference type="GO" id="GO:0003723">
    <property type="term" value="F:RNA binding"/>
    <property type="evidence" value="ECO:0007669"/>
    <property type="project" value="UniProtKB-UniRule"/>
</dbReference>
<keyword evidence="1 2" id="KW-0694">RNA-binding</keyword>
<dbReference type="OrthoDB" id="9797519at2"/>
<protein>
    <submittedName>
        <fullName evidence="4">Ribosome assembly RNA-binding protein YhbY</fullName>
    </submittedName>
</protein>
<dbReference type="InterPro" id="IPR051925">
    <property type="entry name" value="RNA-binding_domain"/>
</dbReference>
<dbReference type="EMBL" id="WKPI01000026">
    <property type="protein sequence ID" value="MSC34069.1"/>
    <property type="molecule type" value="Genomic_DNA"/>
</dbReference>
<proteinExistence type="predicted"/>
<dbReference type="PANTHER" id="PTHR40065:SF3">
    <property type="entry name" value="RNA-BINDING PROTEIN YHBY"/>
    <property type="match status" value="1"/>
</dbReference>
<evidence type="ECO:0000313" key="5">
    <source>
        <dbReference type="EMBL" id="MSC34069.1"/>
    </source>
</evidence>